<gene>
    <name evidence="5" type="ORF">OVN521_LOCUS8142</name>
    <name evidence="4" type="ORF">SMN809_LOCUS2337</name>
    <name evidence="6" type="ORF">UXM345_LOCUS21665</name>
    <name evidence="3" type="ORF">WKI299_LOCUS3721</name>
    <name evidence="2" type="ORF">XDN619_LOCUS238</name>
</gene>
<evidence type="ECO:0000313" key="2">
    <source>
        <dbReference type="EMBL" id="CAF1938900.1"/>
    </source>
</evidence>
<accession>A0A819G1U3</accession>
<evidence type="ECO:0000313" key="7">
    <source>
        <dbReference type="Proteomes" id="UP000663866"/>
    </source>
</evidence>
<organism evidence="5 7">
    <name type="scientific">Rotaria magnacalcarata</name>
    <dbReference type="NCBI Taxonomy" id="392030"/>
    <lineage>
        <taxon>Eukaryota</taxon>
        <taxon>Metazoa</taxon>
        <taxon>Spiralia</taxon>
        <taxon>Gnathifera</taxon>
        <taxon>Rotifera</taxon>
        <taxon>Eurotatoria</taxon>
        <taxon>Bdelloidea</taxon>
        <taxon>Philodinida</taxon>
        <taxon>Philodinidae</taxon>
        <taxon>Rotaria</taxon>
    </lineage>
</organism>
<dbReference type="EMBL" id="CAJOBG010000932">
    <property type="protein sequence ID" value="CAF3874957.1"/>
    <property type="molecule type" value="Genomic_DNA"/>
</dbReference>
<dbReference type="EMBL" id="CAJNRG010000009">
    <property type="protein sequence ID" value="CAF1938900.1"/>
    <property type="molecule type" value="Genomic_DNA"/>
</dbReference>
<keyword evidence="1" id="KW-0472">Membrane</keyword>
<reference evidence="5" key="1">
    <citation type="submission" date="2021-02" db="EMBL/GenBank/DDBJ databases">
        <authorList>
            <person name="Nowell W R."/>
        </authorList>
    </citation>
    <scope>NUCLEOTIDE SEQUENCE</scope>
</reference>
<dbReference type="Proteomes" id="UP000663856">
    <property type="component" value="Unassembled WGS sequence"/>
</dbReference>
<evidence type="ECO:0000313" key="5">
    <source>
        <dbReference type="EMBL" id="CAF3874957.1"/>
    </source>
</evidence>
<keyword evidence="1" id="KW-0812">Transmembrane</keyword>
<evidence type="ECO:0000256" key="1">
    <source>
        <dbReference type="SAM" id="Phobius"/>
    </source>
</evidence>
<comment type="caution">
    <text evidence="5">The sequence shown here is derived from an EMBL/GenBank/DDBJ whole genome shotgun (WGS) entry which is preliminary data.</text>
</comment>
<dbReference type="Proteomes" id="UP000663866">
    <property type="component" value="Unassembled WGS sequence"/>
</dbReference>
<feature type="transmembrane region" description="Helical" evidence="1">
    <location>
        <begin position="6"/>
        <end position="28"/>
    </location>
</feature>
<dbReference type="EMBL" id="CAJOBI010000424">
    <property type="protein sequence ID" value="CAF3821884.1"/>
    <property type="molecule type" value="Genomic_DNA"/>
</dbReference>
<evidence type="ECO:0000313" key="3">
    <source>
        <dbReference type="EMBL" id="CAF1979784.1"/>
    </source>
</evidence>
<sequence length="138" mass="16116">MDPFAMILLTITIFTICGICFFIFICAIQSKFLHYFQRKTNRTYHITASEKEHETHNDVNTNNIGLITKPLSNELDRRAYLKVLEKSLRTGRTIQEELDDTLSNTTNDSHIDLMYLVRRYIDEHLSSTTNHISTNMKT</sequence>
<keyword evidence="7" id="KW-1185">Reference proteome</keyword>
<protein>
    <submittedName>
        <fullName evidence="5">Uncharacterized protein</fullName>
    </submittedName>
</protein>
<name>A0A819G1U3_9BILA</name>
<dbReference type="Proteomes" id="UP000663887">
    <property type="component" value="Unassembled WGS sequence"/>
</dbReference>
<dbReference type="AlphaFoldDB" id="A0A819G1U3"/>
<proteinExistence type="predicted"/>
<evidence type="ECO:0000313" key="6">
    <source>
        <dbReference type="EMBL" id="CAF4090909.1"/>
    </source>
</evidence>
<dbReference type="EMBL" id="CAJOBF010003429">
    <property type="protein sequence ID" value="CAF4090909.1"/>
    <property type="molecule type" value="Genomic_DNA"/>
</dbReference>
<dbReference type="Proteomes" id="UP000676336">
    <property type="component" value="Unassembled WGS sequence"/>
</dbReference>
<dbReference type="EMBL" id="CAJNRF010000767">
    <property type="protein sequence ID" value="CAF1979784.1"/>
    <property type="molecule type" value="Genomic_DNA"/>
</dbReference>
<evidence type="ECO:0000313" key="4">
    <source>
        <dbReference type="EMBL" id="CAF3821884.1"/>
    </source>
</evidence>
<dbReference type="Proteomes" id="UP000663842">
    <property type="component" value="Unassembled WGS sequence"/>
</dbReference>
<keyword evidence="1" id="KW-1133">Transmembrane helix</keyword>